<proteinExistence type="predicted"/>
<dbReference type="SUPFAM" id="SSF53067">
    <property type="entry name" value="Actin-like ATPase domain"/>
    <property type="match status" value="1"/>
</dbReference>
<geneLocation type="plasmid" evidence="2">
    <name>pnfsy02</name>
</geneLocation>
<keyword evidence="2" id="KW-1185">Reference proteome</keyword>
<keyword evidence="1" id="KW-0614">Plasmid</keyword>
<name>A0A2K8T5R7_9NOSO</name>
<sequence>MTTLYSNAKNWLVQAELLAQSGLTDLTAGKDSGAGYGKAIIGDFSIMMPAVYSLVRNRNVMHHETISKDGAWVRYVEGTRLDLKDVQFFWGSAAIAQSDHTLLHEDKAKKAELALESILADLAVLNIPDGVKLSISLSNHNPERWGQEIKRRVEGTHTFEHLHPVTRSIVSKTVEIVVTGIYPEGFGSIAHCLFGEASLVLDPSELAIALDIGSSTWLVTVFNGSGAVIDRHLIEGGAGELHTMIAEALDKRNDRVSLLSKDVKHSPSLVNQGIIEGTFTYGGNHLTGKKFETEYSQCLDEWWSNRIEKFANFVTAGNYLDRAKYLVAWGGGVSLPVVDQNLADLGFVVLNNPQFINALGLKLLTQIARGA</sequence>
<dbReference type="RefSeq" id="WP_100903338.1">
    <property type="nucleotide sequence ID" value="NZ_CAWNNC010000003.1"/>
</dbReference>
<gene>
    <name evidence="1" type="ORF">COO91_09203</name>
</gene>
<accession>A0A2K8T5R7</accession>
<dbReference type="OrthoDB" id="516885at2"/>
<dbReference type="Proteomes" id="UP000232003">
    <property type="component" value="Plasmid pNFSY02"/>
</dbReference>
<evidence type="ECO:0000313" key="2">
    <source>
        <dbReference type="Proteomes" id="UP000232003"/>
    </source>
</evidence>
<dbReference type="CDD" id="cd10227">
    <property type="entry name" value="ASKHA_NBD_ParM-like"/>
    <property type="match status" value="1"/>
</dbReference>
<dbReference type="Gene3D" id="3.30.420.40">
    <property type="match status" value="2"/>
</dbReference>
<dbReference type="AlphaFoldDB" id="A0A2K8T5R7"/>
<dbReference type="InterPro" id="IPR043129">
    <property type="entry name" value="ATPase_NBD"/>
</dbReference>
<protein>
    <submittedName>
        <fullName evidence="1">Molecular chaperone DnaK</fullName>
    </submittedName>
</protein>
<evidence type="ECO:0000313" key="1">
    <source>
        <dbReference type="EMBL" id="AUB43047.1"/>
    </source>
</evidence>
<dbReference type="KEGG" id="nfl:COO91_09203"/>
<dbReference type="EMBL" id="CP024787">
    <property type="protein sequence ID" value="AUB43047.1"/>
    <property type="molecule type" value="Genomic_DNA"/>
</dbReference>
<organism evidence="1 2">
    <name type="scientific">Nostoc flagelliforme CCNUN1</name>
    <dbReference type="NCBI Taxonomy" id="2038116"/>
    <lineage>
        <taxon>Bacteria</taxon>
        <taxon>Bacillati</taxon>
        <taxon>Cyanobacteriota</taxon>
        <taxon>Cyanophyceae</taxon>
        <taxon>Nostocales</taxon>
        <taxon>Nostocaceae</taxon>
        <taxon>Nostoc</taxon>
    </lineage>
</organism>
<reference evidence="1 2" key="1">
    <citation type="submission" date="2017-11" db="EMBL/GenBank/DDBJ databases">
        <title>Complete genome of a free-living desiccation-tolerant cyanobacterium and its photosynthetic adaptation to extreme terrestrial habitat.</title>
        <authorList>
            <person name="Shang J."/>
        </authorList>
    </citation>
    <scope>NUCLEOTIDE SEQUENCE [LARGE SCALE GENOMIC DNA]</scope>
    <source>
        <strain evidence="1 2">CCNUN1</strain>
        <plasmid evidence="2">pnfsy02</plasmid>
    </source>
</reference>